<dbReference type="SUPFAM" id="SSF143120">
    <property type="entry name" value="YefM-like"/>
    <property type="match status" value="1"/>
</dbReference>
<comment type="similarity">
    <text evidence="1 2">Belongs to the phD/YefM antitoxin family.</text>
</comment>
<dbReference type="GO" id="GO:0097351">
    <property type="term" value="F:toxin sequestering activity"/>
    <property type="evidence" value="ECO:0007669"/>
    <property type="project" value="TreeGrafter"/>
</dbReference>
<dbReference type="InterPro" id="IPR051416">
    <property type="entry name" value="phD-YefM_TA_antitoxins"/>
</dbReference>
<name>A0A7R7DXG7_9ACTN</name>
<dbReference type="NCBIfam" id="TIGR01552">
    <property type="entry name" value="phd_fam"/>
    <property type="match status" value="1"/>
</dbReference>
<gene>
    <name evidence="3" type="ORF">Athai_66850</name>
</gene>
<protein>
    <recommendedName>
        <fullName evidence="2">Antitoxin</fullName>
    </recommendedName>
</protein>
<keyword evidence="4" id="KW-1185">Reference proteome</keyword>
<dbReference type="Gene3D" id="3.40.1620.10">
    <property type="entry name" value="YefM-like domain"/>
    <property type="match status" value="1"/>
</dbReference>
<dbReference type="InterPro" id="IPR006442">
    <property type="entry name" value="Antitoxin_Phd/YefM"/>
</dbReference>
<dbReference type="Proteomes" id="UP000611640">
    <property type="component" value="Chromosome"/>
</dbReference>
<organism evidence="3 4">
    <name type="scientific">Actinocatenispora thailandica</name>
    <dbReference type="NCBI Taxonomy" id="227318"/>
    <lineage>
        <taxon>Bacteria</taxon>
        <taxon>Bacillati</taxon>
        <taxon>Actinomycetota</taxon>
        <taxon>Actinomycetes</taxon>
        <taxon>Micromonosporales</taxon>
        <taxon>Micromonosporaceae</taxon>
        <taxon>Actinocatenispora</taxon>
    </lineage>
</organism>
<dbReference type="Pfam" id="PF02604">
    <property type="entry name" value="PhdYeFM_antitox"/>
    <property type="match status" value="1"/>
</dbReference>
<evidence type="ECO:0000256" key="2">
    <source>
        <dbReference type="RuleBase" id="RU362080"/>
    </source>
</evidence>
<comment type="function">
    <text evidence="2">Antitoxin component of a type II toxin-antitoxin (TA) system.</text>
</comment>
<dbReference type="AlphaFoldDB" id="A0A7R7DXG7"/>
<dbReference type="RefSeq" id="WP_203965095.1">
    <property type="nucleotide sequence ID" value="NZ_AP023355.1"/>
</dbReference>
<dbReference type="PANTHER" id="PTHR35377">
    <property type="entry name" value="ANTITOXIN VAPB49-RELATED-RELATED"/>
    <property type="match status" value="1"/>
</dbReference>
<reference evidence="3 4" key="1">
    <citation type="submission" date="2020-08" db="EMBL/GenBank/DDBJ databases">
        <title>Whole genome shotgun sequence of Actinocatenispora thailandica NBRC 105041.</title>
        <authorList>
            <person name="Komaki H."/>
            <person name="Tamura T."/>
        </authorList>
    </citation>
    <scope>NUCLEOTIDE SEQUENCE [LARGE SCALE GENOMIC DNA]</scope>
    <source>
        <strain evidence="3 4">NBRC 105041</strain>
    </source>
</reference>
<dbReference type="PANTHER" id="PTHR35377:SF5">
    <property type="entry name" value="ANTITOXIN VAPB46"/>
    <property type="match status" value="1"/>
</dbReference>
<dbReference type="InterPro" id="IPR036165">
    <property type="entry name" value="YefM-like_sf"/>
</dbReference>
<evidence type="ECO:0000256" key="1">
    <source>
        <dbReference type="ARBA" id="ARBA00009981"/>
    </source>
</evidence>
<dbReference type="KEGG" id="atl:Athai_66850"/>
<dbReference type="EMBL" id="AP023355">
    <property type="protein sequence ID" value="BCJ39182.1"/>
    <property type="molecule type" value="Genomic_DNA"/>
</dbReference>
<proteinExistence type="inferred from homology"/>
<sequence length="89" mass="9385">MESVPIRQLNQDTASVLGKVEHGATVEITNRGRVIARIVPAEAGELDDLIARGRVTPATNSAPITMPPGAVDASLDAAAIVSEQREERL</sequence>
<accession>A0A7R7DXG7</accession>
<evidence type="ECO:0000313" key="3">
    <source>
        <dbReference type="EMBL" id="BCJ39182.1"/>
    </source>
</evidence>
<evidence type="ECO:0000313" key="4">
    <source>
        <dbReference type="Proteomes" id="UP000611640"/>
    </source>
</evidence>